<dbReference type="InterPro" id="IPR050078">
    <property type="entry name" value="Ribosomal_L11_MeTrfase_PrmA"/>
</dbReference>
<dbReference type="AlphaFoldDB" id="F2NJA6"/>
<dbReference type="KEGG" id="dao:Desac_1422"/>
<sequence>MPKQKWLEIRILLPETLQEEAGIFLTGWSGRGVVLEDAAEIDSSPRLAGIRAYLPAGEFTADIRQDLFTYLDRLAALGYRIGELQQQIIEEEDWERAWQVHFKARRLVGRFVIRPPWEEYNSTGPEVVLTIYPGMAFGTGRHPSTWLCLKALEEVTYNWSQHPPRWVLDVGTGTGILGLAAARLGARVLAIDVDPEALAAARENILLNELHDLMRVEDLPLSAIRQQFDLIFANLTAPDLQTLAESLAGRLLPEGQMIISGFLQTDLPEMEERFRAQGLQSVQTHLKDDWAVLVLKRR</sequence>
<dbReference type="InterPro" id="IPR029063">
    <property type="entry name" value="SAM-dependent_MTases_sf"/>
</dbReference>
<feature type="binding site" evidence="6">
    <location>
        <position position="145"/>
    </location>
    <ligand>
        <name>S-adenosyl-L-methionine</name>
        <dbReference type="ChEBI" id="CHEBI:59789"/>
    </ligand>
</feature>
<dbReference type="STRING" id="880072.Desac_1422"/>
<evidence type="ECO:0000256" key="3">
    <source>
        <dbReference type="ARBA" id="ARBA00022603"/>
    </source>
</evidence>
<comment type="function">
    <text evidence="6">Methylates ribosomal protein L11.</text>
</comment>
<reference evidence="8" key="2">
    <citation type="submission" date="2011-03" db="EMBL/GenBank/DDBJ databases">
        <title>The complete genome of Desulfobacca acetoxidans DSM 11109.</title>
        <authorList>
            <consortium name="US DOE Joint Genome Institute (JGI-PGF)"/>
            <person name="Lucas S."/>
            <person name="Copeland A."/>
            <person name="Lapidus A."/>
            <person name="Bruce D."/>
            <person name="Goodwin L."/>
            <person name="Pitluck S."/>
            <person name="Peters L."/>
            <person name="Kyrpides N."/>
            <person name="Mavromatis K."/>
            <person name="Ivanova N."/>
            <person name="Ovchinnikova G."/>
            <person name="Teshima H."/>
            <person name="Detter J.C."/>
            <person name="Han C."/>
            <person name="Land M."/>
            <person name="Hauser L."/>
            <person name="Markowitz V."/>
            <person name="Cheng J.-F."/>
            <person name="Hugenholtz P."/>
            <person name="Woyke T."/>
            <person name="Wu D."/>
            <person name="Spring S."/>
            <person name="Schueler E."/>
            <person name="Brambilla E."/>
            <person name="Klenk H.-P."/>
            <person name="Eisen J.A."/>
        </authorList>
    </citation>
    <scope>NUCLEOTIDE SEQUENCE [LARGE SCALE GENOMIC DNA]</scope>
    <source>
        <strain evidence="8">ATCC 700848 / DSM 11109 / ASRB2</strain>
    </source>
</reference>
<gene>
    <name evidence="6" type="primary">prmA</name>
    <name evidence="7" type="ordered locus">Desac_1422</name>
</gene>
<comment type="subcellular location">
    <subcellularLocation>
        <location evidence="6">Cytoplasm</location>
    </subcellularLocation>
</comment>
<dbReference type="Proteomes" id="UP000000483">
    <property type="component" value="Chromosome"/>
</dbReference>
<dbReference type="GO" id="GO:0005737">
    <property type="term" value="C:cytoplasm"/>
    <property type="evidence" value="ECO:0007669"/>
    <property type="project" value="UniProtKB-SubCell"/>
</dbReference>
<dbReference type="HOGENOM" id="CLU_049382_0_1_7"/>
<accession>F2NJA6</accession>
<keyword evidence="5 6" id="KW-0949">S-adenosyl-L-methionine</keyword>
<keyword evidence="4 6" id="KW-0808">Transferase</keyword>
<dbReference type="InterPro" id="IPR004498">
    <property type="entry name" value="Ribosomal_PrmA_MeTrfase"/>
</dbReference>
<dbReference type="GO" id="GO:0016279">
    <property type="term" value="F:protein-lysine N-methyltransferase activity"/>
    <property type="evidence" value="ECO:0007669"/>
    <property type="project" value="RHEA"/>
</dbReference>
<dbReference type="SUPFAM" id="SSF53335">
    <property type="entry name" value="S-adenosyl-L-methionine-dependent methyltransferases"/>
    <property type="match status" value="1"/>
</dbReference>
<dbReference type="GO" id="GO:0032259">
    <property type="term" value="P:methylation"/>
    <property type="evidence" value="ECO:0007669"/>
    <property type="project" value="UniProtKB-KW"/>
</dbReference>
<dbReference type="eggNOG" id="COG2264">
    <property type="taxonomic scope" value="Bacteria"/>
</dbReference>
<evidence type="ECO:0000256" key="6">
    <source>
        <dbReference type="HAMAP-Rule" id="MF_00735"/>
    </source>
</evidence>
<dbReference type="Gene3D" id="3.40.50.150">
    <property type="entry name" value="Vaccinia Virus protein VP39"/>
    <property type="match status" value="1"/>
</dbReference>
<dbReference type="OrthoDB" id="9785995at2"/>
<feature type="binding site" evidence="6">
    <location>
        <position position="171"/>
    </location>
    <ligand>
        <name>S-adenosyl-L-methionine</name>
        <dbReference type="ChEBI" id="CHEBI:59789"/>
    </ligand>
</feature>
<reference evidence="7 8" key="1">
    <citation type="journal article" date="2011" name="Stand. Genomic Sci.">
        <title>Complete genome sequence of the acetate-degrading sulfate reducer Desulfobacca acetoxidans type strain (ASRB2).</title>
        <authorList>
            <person name="Goker M."/>
            <person name="Teshima H."/>
            <person name="Lapidus A."/>
            <person name="Nolan M."/>
            <person name="Lucas S."/>
            <person name="Hammon N."/>
            <person name="Deshpande S."/>
            <person name="Cheng J.F."/>
            <person name="Tapia R."/>
            <person name="Han C."/>
            <person name="Goodwin L."/>
            <person name="Pitluck S."/>
            <person name="Huntemann M."/>
            <person name="Liolios K."/>
            <person name="Ivanova N."/>
            <person name="Pagani I."/>
            <person name="Mavromatis K."/>
            <person name="Ovchinikova G."/>
            <person name="Pati A."/>
            <person name="Chen A."/>
            <person name="Palaniappan K."/>
            <person name="Land M."/>
            <person name="Hauser L."/>
            <person name="Brambilla E.M."/>
            <person name="Rohde M."/>
            <person name="Spring S."/>
            <person name="Detter J.C."/>
            <person name="Woyke T."/>
            <person name="Bristow J."/>
            <person name="Eisen J.A."/>
            <person name="Markowitz V."/>
            <person name="Hugenholtz P."/>
            <person name="Kyrpides N.C."/>
            <person name="Klenk H.P."/>
        </authorList>
    </citation>
    <scope>NUCLEOTIDE SEQUENCE [LARGE SCALE GENOMIC DNA]</scope>
    <source>
        <strain evidence="8">ATCC 700848 / DSM 11109 / ASRB2</strain>
    </source>
</reference>
<keyword evidence="7" id="KW-0689">Ribosomal protein</keyword>
<dbReference type="PANTHER" id="PTHR43648:SF1">
    <property type="entry name" value="ELECTRON TRANSFER FLAVOPROTEIN BETA SUBUNIT LYSINE METHYLTRANSFERASE"/>
    <property type="match status" value="1"/>
</dbReference>
<dbReference type="PANTHER" id="PTHR43648">
    <property type="entry name" value="ELECTRON TRANSFER FLAVOPROTEIN BETA SUBUNIT LYSINE METHYLTRANSFERASE"/>
    <property type="match status" value="1"/>
</dbReference>
<dbReference type="GO" id="GO:0005840">
    <property type="term" value="C:ribosome"/>
    <property type="evidence" value="ECO:0007669"/>
    <property type="project" value="UniProtKB-KW"/>
</dbReference>
<keyword evidence="3 6" id="KW-0489">Methyltransferase</keyword>
<feature type="binding site" evidence="6">
    <location>
        <position position="234"/>
    </location>
    <ligand>
        <name>S-adenosyl-L-methionine</name>
        <dbReference type="ChEBI" id="CHEBI:59789"/>
    </ligand>
</feature>
<dbReference type="CDD" id="cd02440">
    <property type="entry name" value="AdoMet_MTases"/>
    <property type="match status" value="1"/>
</dbReference>
<dbReference type="HAMAP" id="MF_00735">
    <property type="entry name" value="Methyltr_PrmA"/>
    <property type="match status" value="1"/>
</dbReference>
<dbReference type="EMBL" id="CP002629">
    <property type="protein sequence ID" value="AEB09278.1"/>
    <property type="molecule type" value="Genomic_DNA"/>
</dbReference>
<evidence type="ECO:0000256" key="1">
    <source>
        <dbReference type="ARBA" id="ARBA00009741"/>
    </source>
</evidence>
<proteinExistence type="inferred from homology"/>
<dbReference type="Pfam" id="PF06325">
    <property type="entry name" value="PrmA"/>
    <property type="match status" value="1"/>
</dbReference>
<evidence type="ECO:0000256" key="4">
    <source>
        <dbReference type="ARBA" id="ARBA00022679"/>
    </source>
</evidence>
<evidence type="ECO:0000313" key="8">
    <source>
        <dbReference type="Proteomes" id="UP000000483"/>
    </source>
</evidence>
<evidence type="ECO:0000256" key="2">
    <source>
        <dbReference type="ARBA" id="ARBA00022490"/>
    </source>
</evidence>
<dbReference type="RefSeq" id="WP_013706389.1">
    <property type="nucleotide sequence ID" value="NC_015388.1"/>
</dbReference>
<comment type="similarity">
    <text evidence="1 6">Belongs to the methyltransferase superfamily. PrmA family.</text>
</comment>
<keyword evidence="7" id="KW-0687">Ribonucleoprotein</keyword>
<keyword evidence="8" id="KW-1185">Reference proteome</keyword>
<comment type="catalytic activity">
    <reaction evidence="6">
        <text>L-lysyl-[protein] + 3 S-adenosyl-L-methionine = N(6),N(6),N(6)-trimethyl-L-lysyl-[protein] + 3 S-adenosyl-L-homocysteine + 3 H(+)</text>
        <dbReference type="Rhea" id="RHEA:54192"/>
        <dbReference type="Rhea" id="RHEA-COMP:9752"/>
        <dbReference type="Rhea" id="RHEA-COMP:13826"/>
        <dbReference type="ChEBI" id="CHEBI:15378"/>
        <dbReference type="ChEBI" id="CHEBI:29969"/>
        <dbReference type="ChEBI" id="CHEBI:57856"/>
        <dbReference type="ChEBI" id="CHEBI:59789"/>
        <dbReference type="ChEBI" id="CHEBI:61961"/>
    </reaction>
</comment>
<organism evidence="7 8">
    <name type="scientific">Desulfobacca acetoxidans (strain ATCC 700848 / DSM 11109 / ASRB2)</name>
    <dbReference type="NCBI Taxonomy" id="880072"/>
    <lineage>
        <taxon>Bacteria</taxon>
        <taxon>Pseudomonadati</taxon>
        <taxon>Thermodesulfobacteriota</taxon>
        <taxon>Desulfobaccia</taxon>
        <taxon>Desulfobaccales</taxon>
        <taxon>Desulfobaccaceae</taxon>
        <taxon>Desulfobacca</taxon>
    </lineage>
</organism>
<evidence type="ECO:0000313" key="7">
    <source>
        <dbReference type="EMBL" id="AEB09278.1"/>
    </source>
</evidence>
<evidence type="ECO:0000256" key="5">
    <source>
        <dbReference type="ARBA" id="ARBA00022691"/>
    </source>
</evidence>
<feature type="binding site" evidence="6">
    <location>
        <position position="192"/>
    </location>
    <ligand>
        <name>S-adenosyl-L-methionine</name>
        <dbReference type="ChEBI" id="CHEBI:59789"/>
    </ligand>
</feature>
<protein>
    <recommendedName>
        <fullName evidence="6">Ribosomal protein L11 methyltransferase</fullName>
        <shortName evidence="6">L11 Mtase</shortName>
        <ecNumber evidence="6">2.1.1.-</ecNumber>
    </recommendedName>
</protein>
<name>F2NJA6_DESAR</name>
<dbReference type="EC" id="2.1.1.-" evidence="6"/>
<dbReference type="PIRSF" id="PIRSF000401">
    <property type="entry name" value="RPL11_MTase"/>
    <property type="match status" value="1"/>
</dbReference>
<keyword evidence="2 6" id="KW-0963">Cytoplasm</keyword>